<feature type="transmembrane region" description="Helical" evidence="1">
    <location>
        <begin position="57"/>
        <end position="84"/>
    </location>
</feature>
<organism evidence="3 4">
    <name type="scientific">Sporosarcina psychrophila</name>
    <name type="common">Bacillus psychrophilus</name>
    <dbReference type="NCBI Taxonomy" id="1476"/>
    <lineage>
        <taxon>Bacteria</taxon>
        <taxon>Bacillati</taxon>
        <taxon>Bacillota</taxon>
        <taxon>Bacilli</taxon>
        <taxon>Bacillales</taxon>
        <taxon>Caryophanaceae</taxon>
        <taxon>Sporosarcina</taxon>
    </lineage>
</organism>
<dbReference type="InterPro" id="IPR016975">
    <property type="entry name" value="Cell_wall_LiaF"/>
</dbReference>
<evidence type="ECO:0000313" key="4">
    <source>
        <dbReference type="Proteomes" id="UP000698173"/>
    </source>
</evidence>
<protein>
    <submittedName>
        <fullName evidence="3">Cell wall-active antibiotics response protein LiaF</fullName>
    </submittedName>
</protein>
<keyword evidence="1" id="KW-0472">Membrane</keyword>
<sequence>MKRLDTSKITFWGFTFLLLIFVEAAFFHNGNIVFVLLGAGLIYYGLRKRSKLLFLPGLFFIAMALFTLWSLRVLIFTVILYVLVKLWKGVPSEEIMRPLKDLQRETPNGIWKNKLFSVQSSPFSSYEWEDIHIQGIFGDIHIDVTDTVLPKGTSLISVRQGIGKIKIDLPYEIPVRVHYTTLIGDAKLFDTYRKRLINESLHMKDSYEGKSAESPELIITLSTWGGDVEVTRK</sequence>
<dbReference type="Pfam" id="PF09922">
    <property type="entry name" value="LiaF-like_C"/>
    <property type="match status" value="1"/>
</dbReference>
<dbReference type="InterPro" id="IPR024425">
    <property type="entry name" value="LiaF-like_C"/>
</dbReference>
<reference evidence="3" key="2">
    <citation type="submission" date="2021-09" db="EMBL/GenBank/DDBJ databases">
        <authorList>
            <person name="Gilroy R."/>
        </authorList>
    </citation>
    <scope>NUCLEOTIDE SEQUENCE</scope>
    <source>
        <strain evidence="3">CHK171-7178</strain>
    </source>
</reference>
<dbReference type="InterPro" id="IPR047793">
    <property type="entry name" value="LiaF_C"/>
</dbReference>
<proteinExistence type="predicted"/>
<reference evidence="3" key="1">
    <citation type="journal article" date="2021" name="PeerJ">
        <title>Extensive microbial diversity within the chicken gut microbiome revealed by metagenomics and culture.</title>
        <authorList>
            <person name="Gilroy R."/>
            <person name="Ravi A."/>
            <person name="Getino M."/>
            <person name="Pursley I."/>
            <person name="Horton D.L."/>
            <person name="Alikhan N.F."/>
            <person name="Baker D."/>
            <person name="Gharbi K."/>
            <person name="Hall N."/>
            <person name="Watson M."/>
            <person name="Adriaenssens E.M."/>
            <person name="Foster-Nyarko E."/>
            <person name="Jarju S."/>
            <person name="Secka A."/>
            <person name="Antonio M."/>
            <person name="Oren A."/>
            <person name="Chaudhuri R.R."/>
            <person name="La Ragione R."/>
            <person name="Hildebrand F."/>
            <person name="Pallen M.J."/>
        </authorList>
    </citation>
    <scope>NUCLEOTIDE SEQUENCE</scope>
    <source>
        <strain evidence="3">CHK171-7178</strain>
    </source>
</reference>
<keyword evidence="1" id="KW-0812">Transmembrane</keyword>
<gene>
    <name evidence="3" type="primary">liaF</name>
    <name evidence="3" type="ORF">K8V56_02750</name>
</gene>
<keyword evidence="1" id="KW-1133">Transmembrane helix</keyword>
<dbReference type="GO" id="GO:0016020">
    <property type="term" value="C:membrane"/>
    <property type="evidence" value="ECO:0007669"/>
    <property type="project" value="InterPro"/>
</dbReference>
<feature type="domain" description="Cell wall-active antibiotics response LiaF-like C-terminal" evidence="2">
    <location>
        <begin position="117"/>
        <end position="230"/>
    </location>
</feature>
<name>A0A921KBH0_SPOPS</name>
<accession>A0A921KBH0</accession>
<dbReference type="PIRSF" id="PIRSF031509">
    <property type="entry name" value="Cell_wall_LiaF/YvqF"/>
    <property type="match status" value="1"/>
</dbReference>
<evidence type="ECO:0000313" key="3">
    <source>
        <dbReference type="EMBL" id="HJF30685.1"/>
    </source>
</evidence>
<comment type="caution">
    <text evidence="3">The sequence shown here is derived from an EMBL/GenBank/DDBJ whole genome shotgun (WGS) entry which is preliminary data.</text>
</comment>
<evidence type="ECO:0000256" key="1">
    <source>
        <dbReference type="SAM" id="Phobius"/>
    </source>
</evidence>
<feature type="transmembrane region" description="Helical" evidence="1">
    <location>
        <begin position="12"/>
        <end position="45"/>
    </location>
</feature>
<evidence type="ECO:0000259" key="2">
    <source>
        <dbReference type="Pfam" id="PF09922"/>
    </source>
</evidence>
<dbReference type="NCBIfam" id="NF040535">
    <property type="entry name" value="LiaF_C_term"/>
    <property type="match status" value="1"/>
</dbReference>
<dbReference type="Proteomes" id="UP000698173">
    <property type="component" value="Unassembled WGS sequence"/>
</dbReference>
<dbReference type="EMBL" id="DYWT01000044">
    <property type="protein sequence ID" value="HJF30685.1"/>
    <property type="molecule type" value="Genomic_DNA"/>
</dbReference>
<dbReference type="AlphaFoldDB" id="A0A921KBH0"/>